<evidence type="ECO:0000259" key="1">
    <source>
        <dbReference type="Pfam" id="PF18029"/>
    </source>
</evidence>
<dbReference type="Gene3D" id="3.10.180.10">
    <property type="entry name" value="2,3-Dihydroxybiphenyl 1,2-Dioxygenase, domain 1"/>
    <property type="match status" value="1"/>
</dbReference>
<dbReference type="InterPro" id="IPR029068">
    <property type="entry name" value="Glyas_Bleomycin-R_OHBP_Dase"/>
</dbReference>
<evidence type="ECO:0000313" key="2">
    <source>
        <dbReference type="EMBL" id="MDC7715839.1"/>
    </source>
</evidence>
<dbReference type="Pfam" id="PF18029">
    <property type="entry name" value="Glyoxalase_6"/>
    <property type="match status" value="1"/>
</dbReference>
<accession>A0ABT5ITH4</accession>
<proteinExistence type="predicted"/>
<comment type="caution">
    <text evidence="2">The sequence shown here is derived from an EMBL/GenBank/DDBJ whole genome shotgun (WGS) entry which is preliminary data.</text>
</comment>
<dbReference type="SUPFAM" id="SSF54593">
    <property type="entry name" value="Glyoxalase/Bleomycin resistance protein/Dihydroxybiphenyl dioxygenase"/>
    <property type="match status" value="1"/>
</dbReference>
<keyword evidence="3" id="KW-1185">Reference proteome</keyword>
<reference evidence="2 3" key="1">
    <citation type="submission" date="2023-01" db="EMBL/GenBank/DDBJ databases">
        <title>Novel species of the genus Vogesella isolated from rivers.</title>
        <authorList>
            <person name="Lu H."/>
        </authorList>
    </citation>
    <scope>NUCLEOTIDE SEQUENCE [LARGE SCALE GENOMIC DNA]</scope>
    <source>
        <strain evidence="2 3">DC21W</strain>
    </source>
</reference>
<dbReference type="RefSeq" id="WP_272750320.1">
    <property type="nucleotide sequence ID" value="NZ_JAQQLF010000001.1"/>
</dbReference>
<dbReference type="Proteomes" id="UP001219956">
    <property type="component" value="Unassembled WGS sequence"/>
</dbReference>
<evidence type="ECO:0000313" key="3">
    <source>
        <dbReference type="Proteomes" id="UP001219956"/>
    </source>
</evidence>
<gene>
    <name evidence="2" type="ORF">PQU95_01205</name>
</gene>
<dbReference type="EMBL" id="JAQQLF010000001">
    <property type="protein sequence ID" value="MDC7715839.1"/>
    <property type="molecule type" value="Genomic_DNA"/>
</dbReference>
<feature type="domain" description="Glyoxalase-like" evidence="1">
    <location>
        <begin position="13"/>
        <end position="123"/>
    </location>
</feature>
<organism evidence="2 3">
    <name type="scientific">Vogesella aquatica</name>
    <dbReference type="NCBI Taxonomy" id="2984206"/>
    <lineage>
        <taxon>Bacteria</taxon>
        <taxon>Pseudomonadati</taxon>
        <taxon>Pseudomonadota</taxon>
        <taxon>Betaproteobacteria</taxon>
        <taxon>Neisseriales</taxon>
        <taxon>Chromobacteriaceae</taxon>
        <taxon>Vogesella</taxon>
    </lineage>
</organism>
<protein>
    <recommendedName>
        <fullName evidence="1">Glyoxalase-like domain-containing protein</fullName>
    </recommendedName>
</protein>
<name>A0ABT5ITH4_9NEIS</name>
<sequence length="138" mass="14997">MTGPARAGALIYARHLARLAAFYQQLLGMQLLHGDAEHQVLANADFQLIVHAMPPHLAANVHIDTPPQPRSEQAIKLFFTVPSLADAAQLIAAQGGALYRERYQGPGFTVCNGHDPEGNIFHLRENHAAQASQEPTCN</sequence>
<dbReference type="InterPro" id="IPR041581">
    <property type="entry name" value="Glyoxalase_6"/>
</dbReference>